<keyword evidence="3" id="KW-1185">Reference proteome</keyword>
<dbReference type="RefSeq" id="WP_332519615.1">
    <property type="nucleotide sequence ID" value="NZ_JANRHA010000004.1"/>
</dbReference>
<dbReference type="Proteomes" id="UP001152755">
    <property type="component" value="Unassembled WGS sequence"/>
</dbReference>
<accession>A0A9X4LZH1</accession>
<organism evidence="2 3">
    <name type="scientific">Speluncibacter jeojiensis</name>
    <dbReference type="NCBI Taxonomy" id="2710754"/>
    <lineage>
        <taxon>Bacteria</taxon>
        <taxon>Bacillati</taxon>
        <taxon>Actinomycetota</taxon>
        <taxon>Actinomycetes</taxon>
        <taxon>Mycobacteriales</taxon>
        <taxon>Speluncibacteraceae</taxon>
        <taxon>Speluncibacter</taxon>
    </lineage>
</organism>
<dbReference type="EMBL" id="JANRHA010000004">
    <property type="protein sequence ID" value="MDG3014471.1"/>
    <property type="molecule type" value="Genomic_DNA"/>
</dbReference>
<comment type="caution">
    <text evidence="2">The sequence shown here is derived from an EMBL/GenBank/DDBJ whole genome shotgun (WGS) entry which is preliminary data.</text>
</comment>
<feature type="domain" description="SnoaL-like" evidence="1">
    <location>
        <begin position="9"/>
        <end position="109"/>
    </location>
</feature>
<evidence type="ECO:0000313" key="2">
    <source>
        <dbReference type="EMBL" id="MDG3014471.1"/>
    </source>
</evidence>
<dbReference type="Gene3D" id="3.10.450.50">
    <property type="match status" value="1"/>
</dbReference>
<dbReference type="AlphaFoldDB" id="A0A9X4LZH1"/>
<dbReference type="InterPro" id="IPR037401">
    <property type="entry name" value="SnoaL-like"/>
</dbReference>
<evidence type="ECO:0000259" key="1">
    <source>
        <dbReference type="Pfam" id="PF12680"/>
    </source>
</evidence>
<reference evidence="2" key="1">
    <citation type="submission" date="2022-08" db="EMBL/GenBank/DDBJ databases">
        <title>Genome analysis of Corynebacteriales strain.</title>
        <authorList>
            <person name="Lee S.D."/>
        </authorList>
    </citation>
    <scope>NUCLEOTIDE SEQUENCE</scope>
    <source>
        <strain evidence="2">D3-21</strain>
    </source>
</reference>
<name>A0A9X4LZH1_9ACTN</name>
<dbReference type="SUPFAM" id="SSF54427">
    <property type="entry name" value="NTF2-like"/>
    <property type="match status" value="1"/>
</dbReference>
<dbReference type="InterPro" id="IPR032710">
    <property type="entry name" value="NTF2-like_dom_sf"/>
</dbReference>
<sequence length="121" mass="13245">MSDFDTLANQYIELWNETDPDERARRVRSLWSEDGEYIDPLAAARGRDAIAATICAVQEQFPGMRFALRGSVDAHHDQARFTWELGPAGEPAVIVGSDVAVRDADGRLALVLGFLDQVAAA</sequence>
<dbReference type="Pfam" id="PF12680">
    <property type="entry name" value="SnoaL_2"/>
    <property type="match status" value="1"/>
</dbReference>
<gene>
    <name evidence="2" type="ORF">NVS88_07860</name>
</gene>
<protein>
    <submittedName>
        <fullName evidence="2">Nuclear transport factor 2 family protein</fullName>
    </submittedName>
</protein>
<evidence type="ECO:0000313" key="3">
    <source>
        <dbReference type="Proteomes" id="UP001152755"/>
    </source>
</evidence>
<proteinExistence type="predicted"/>